<dbReference type="GO" id="GO:0003700">
    <property type="term" value="F:DNA-binding transcription factor activity"/>
    <property type="evidence" value="ECO:0007669"/>
    <property type="project" value="InterPro"/>
</dbReference>
<dbReference type="InterPro" id="IPR005119">
    <property type="entry name" value="LysR_subst-bd"/>
</dbReference>
<comment type="similarity">
    <text evidence="1">Belongs to the LysR transcriptional regulatory family.</text>
</comment>
<evidence type="ECO:0000313" key="6">
    <source>
        <dbReference type="EMBL" id="SMF05374.1"/>
    </source>
</evidence>
<dbReference type="PRINTS" id="PR00039">
    <property type="entry name" value="HTHLYSR"/>
</dbReference>
<gene>
    <name evidence="6" type="ORF">SAMN06296036_10466</name>
</gene>
<dbReference type="STRING" id="1513793.SAMN06296036_10466"/>
<evidence type="ECO:0000313" key="7">
    <source>
        <dbReference type="Proteomes" id="UP000192907"/>
    </source>
</evidence>
<keyword evidence="2" id="KW-0805">Transcription regulation</keyword>
<dbReference type="RefSeq" id="WP_132316931.1">
    <property type="nucleotide sequence ID" value="NZ_FWZT01000004.1"/>
</dbReference>
<dbReference type="Pfam" id="PF00126">
    <property type="entry name" value="HTH_1"/>
    <property type="match status" value="1"/>
</dbReference>
<sequence length="269" mass="31169">MDFRYLKAFIATAKHGSFSKAAEELNIAQSAVSRQIKLLEESINDELILRSSKQITLTPKGKEIFEIALGFVNQIDEALEEDHQKEIRVGIIHGLLENWFPDVLLSYYQKFDNNVKISIANFQKLQDRLSQGKYDIIFTPFNVQNDIMTSRLIFEESRKIASAKPIDMEKLHEERWIIYNQEDLILKISKKHSRRIIEVNSITSMLRFVKEGLGIAVLPDHMLRFEPDLNVVELPKHDKSPIYMSTLNYTVMPGYLKALIDEIVQQPPH</sequence>
<name>A0A1Y6BDA4_9BACT</name>
<feature type="domain" description="HTH lysR-type" evidence="5">
    <location>
        <begin position="1"/>
        <end position="58"/>
    </location>
</feature>
<organism evidence="6 7">
    <name type="scientific">Pseudobacteriovorax antillogorgiicola</name>
    <dbReference type="NCBI Taxonomy" id="1513793"/>
    <lineage>
        <taxon>Bacteria</taxon>
        <taxon>Pseudomonadati</taxon>
        <taxon>Bdellovibrionota</taxon>
        <taxon>Oligoflexia</taxon>
        <taxon>Oligoflexales</taxon>
        <taxon>Pseudobacteriovoracaceae</taxon>
        <taxon>Pseudobacteriovorax</taxon>
    </lineage>
</organism>
<reference evidence="7" key="1">
    <citation type="submission" date="2017-04" db="EMBL/GenBank/DDBJ databases">
        <authorList>
            <person name="Varghese N."/>
            <person name="Submissions S."/>
        </authorList>
    </citation>
    <scope>NUCLEOTIDE SEQUENCE [LARGE SCALE GENOMIC DNA]</scope>
    <source>
        <strain evidence="7">RKEM611</strain>
    </source>
</reference>
<evidence type="ECO:0000256" key="1">
    <source>
        <dbReference type="ARBA" id="ARBA00009437"/>
    </source>
</evidence>
<dbReference type="PANTHER" id="PTHR30126">
    <property type="entry name" value="HTH-TYPE TRANSCRIPTIONAL REGULATOR"/>
    <property type="match status" value="1"/>
</dbReference>
<protein>
    <submittedName>
        <fullName evidence="6">DNA-binding transcriptional regulator, LysR family</fullName>
    </submittedName>
</protein>
<keyword evidence="3 6" id="KW-0238">DNA-binding</keyword>
<dbReference type="SUPFAM" id="SSF53850">
    <property type="entry name" value="Periplasmic binding protein-like II"/>
    <property type="match status" value="1"/>
</dbReference>
<dbReference type="CDD" id="cd05466">
    <property type="entry name" value="PBP2_LTTR_substrate"/>
    <property type="match status" value="1"/>
</dbReference>
<evidence type="ECO:0000259" key="5">
    <source>
        <dbReference type="PROSITE" id="PS50931"/>
    </source>
</evidence>
<dbReference type="AlphaFoldDB" id="A0A1Y6BDA4"/>
<dbReference type="SUPFAM" id="SSF46785">
    <property type="entry name" value="Winged helix' DNA-binding domain"/>
    <property type="match status" value="1"/>
</dbReference>
<evidence type="ECO:0000256" key="3">
    <source>
        <dbReference type="ARBA" id="ARBA00023125"/>
    </source>
</evidence>
<dbReference type="InterPro" id="IPR000847">
    <property type="entry name" value="LysR_HTH_N"/>
</dbReference>
<evidence type="ECO:0000256" key="4">
    <source>
        <dbReference type="ARBA" id="ARBA00023163"/>
    </source>
</evidence>
<proteinExistence type="inferred from homology"/>
<dbReference type="GO" id="GO:0000976">
    <property type="term" value="F:transcription cis-regulatory region binding"/>
    <property type="evidence" value="ECO:0007669"/>
    <property type="project" value="TreeGrafter"/>
</dbReference>
<dbReference type="FunFam" id="1.10.10.10:FF:000001">
    <property type="entry name" value="LysR family transcriptional regulator"/>
    <property type="match status" value="1"/>
</dbReference>
<dbReference type="OrthoDB" id="5298401at2"/>
<dbReference type="Gene3D" id="3.40.190.290">
    <property type="match status" value="1"/>
</dbReference>
<dbReference type="InterPro" id="IPR036390">
    <property type="entry name" value="WH_DNA-bd_sf"/>
</dbReference>
<keyword evidence="4" id="KW-0804">Transcription</keyword>
<dbReference type="InterPro" id="IPR036388">
    <property type="entry name" value="WH-like_DNA-bd_sf"/>
</dbReference>
<dbReference type="Gene3D" id="1.10.10.10">
    <property type="entry name" value="Winged helix-like DNA-binding domain superfamily/Winged helix DNA-binding domain"/>
    <property type="match status" value="1"/>
</dbReference>
<keyword evidence="7" id="KW-1185">Reference proteome</keyword>
<evidence type="ECO:0000256" key="2">
    <source>
        <dbReference type="ARBA" id="ARBA00023015"/>
    </source>
</evidence>
<dbReference type="PROSITE" id="PS50931">
    <property type="entry name" value="HTH_LYSR"/>
    <property type="match status" value="1"/>
</dbReference>
<accession>A0A1Y6BDA4</accession>
<dbReference type="Pfam" id="PF03466">
    <property type="entry name" value="LysR_substrate"/>
    <property type="match status" value="1"/>
</dbReference>
<dbReference type="EMBL" id="FWZT01000004">
    <property type="protein sequence ID" value="SMF05374.1"/>
    <property type="molecule type" value="Genomic_DNA"/>
</dbReference>
<dbReference type="Proteomes" id="UP000192907">
    <property type="component" value="Unassembled WGS sequence"/>
</dbReference>
<dbReference type="PANTHER" id="PTHR30126:SF40">
    <property type="entry name" value="HTH-TYPE TRANSCRIPTIONAL REGULATOR GLTR"/>
    <property type="match status" value="1"/>
</dbReference>